<evidence type="ECO:0000256" key="5">
    <source>
        <dbReference type="ARBA" id="ARBA00022989"/>
    </source>
</evidence>
<evidence type="ECO:0008006" key="11">
    <source>
        <dbReference type="Google" id="ProtNLM"/>
    </source>
</evidence>
<gene>
    <name evidence="10" type="ordered locus">Mmcs_2641</name>
</gene>
<dbReference type="PANTHER" id="PTHR34582:SF6">
    <property type="entry name" value="UPF0702 TRANSMEMBRANE PROTEIN YCAP"/>
    <property type="match status" value="1"/>
</dbReference>
<keyword evidence="6 7" id="KW-0472">Membrane</keyword>
<feature type="domain" description="YetF C-terminal" evidence="8">
    <location>
        <begin position="92"/>
        <end position="170"/>
    </location>
</feature>
<evidence type="ECO:0000256" key="1">
    <source>
        <dbReference type="ARBA" id="ARBA00004651"/>
    </source>
</evidence>
<dbReference type="Pfam" id="PF04239">
    <property type="entry name" value="DUF421"/>
    <property type="match status" value="1"/>
</dbReference>
<comment type="similarity">
    <text evidence="2">Belongs to the UPF0702 family.</text>
</comment>
<evidence type="ECO:0000256" key="4">
    <source>
        <dbReference type="ARBA" id="ARBA00022692"/>
    </source>
</evidence>
<dbReference type="AlphaFoldDB" id="A0A5Q5BKH9"/>
<dbReference type="InterPro" id="IPR023090">
    <property type="entry name" value="UPF0702_alpha/beta_dom_sf"/>
</dbReference>
<evidence type="ECO:0000256" key="2">
    <source>
        <dbReference type="ARBA" id="ARBA00006448"/>
    </source>
</evidence>
<dbReference type="Pfam" id="PF20730">
    <property type="entry name" value="YetF_N"/>
    <property type="match status" value="1"/>
</dbReference>
<evidence type="ECO:0000313" key="10">
    <source>
        <dbReference type="EMBL" id="ABG08749.1"/>
    </source>
</evidence>
<evidence type="ECO:0000256" key="3">
    <source>
        <dbReference type="ARBA" id="ARBA00022475"/>
    </source>
</evidence>
<dbReference type="GO" id="GO:0005886">
    <property type="term" value="C:plasma membrane"/>
    <property type="evidence" value="ECO:0007669"/>
    <property type="project" value="UniProtKB-SubCell"/>
</dbReference>
<dbReference type="KEGG" id="mmc:Mmcs_2641"/>
<keyword evidence="5 7" id="KW-1133">Transmembrane helix</keyword>
<keyword evidence="4 7" id="KW-0812">Transmembrane</keyword>
<dbReference type="EMBL" id="CP000384">
    <property type="protein sequence ID" value="ABG08749.1"/>
    <property type="molecule type" value="Genomic_DNA"/>
</dbReference>
<keyword evidence="3" id="KW-1003">Cell membrane</keyword>
<feature type="transmembrane region" description="Helical" evidence="7">
    <location>
        <begin position="12"/>
        <end position="29"/>
    </location>
</feature>
<evidence type="ECO:0000259" key="9">
    <source>
        <dbReference type="Pfam" id="PF20730"/>
    </source>
</evidence>
<evidence type="ECO:0000259" key="8">
    <source>
        <dbReference type="Pfam" id="PF04239"/>
    </source>
</evidence>
<feature type="domain" description="YetF-like N-terminal transmembrane" evidence="9">
    <location>
        <begin position="17"/>
        <end position="82"/>
    </location>
</feature>
<comment type="subcellular location">
    <subcellularLocation>
        <location evidence="1">Cell membrane</location>
        <topology evidence="1">Multi-pass membrane protein</topology>
    </subcellularLocation>
</comment>
<protein>
    <recommendedName>
        <fullName evidence="11">DUF421 domain-containing protein</fullName>
    </recommendedName>
</protein>
<evidence type="ECO:0000256" key="6">
    <source>
        <dbReference type="ARBA" id="ARBA00023136"/>
    </source>
</evidence>
<sequence length="175" mass="18470">MWFDDWDDLLRVLIAGTVAYAVLILVLRMSGKRTLAKLNAFDLVVTVAVGSTLATVFLNSSVSVTEGIVALILLAALQYVAAIVASRLRIGRAVLTSRPSLLFAHGSFRDDAMRKQRVSRADVRQAVRSSGRGGLNDVGAVVLESDGSLSVITTADLGDHSALIDVDGQVPPAPG</sequence>
<evidence type="ECO:0000256" key="7">
    <source>
        <dbReference type="SAM" id="Phobius"/>
    </source>
</evidence>
<accession>A0A5Q5BKH9</accession>
<dbReference type="Gene3D" id="3.30.240.20">
    <property type="entry name" value="bsu07140 like domains"/>
    <property type="match status" value="1"/>
</dbReference>
<dbReference type="PANTHER" id="PTHR34582">
    <property type="entry name" value="UPF0702 TRANSMEMBRANE PROTEIN YCAP"/>
    <property type="match status" value="1"/>
</dbReference>
<name>A0A5Q5BKH9_MYCSS</name>
<proteinExistence type="inferred from homology"/>
<dbReference type="InterPro" id="IPR048454">
    <property type="entry name" value="YetF_N"/>
</dbReference>
<organism evidence="10">
    <name type="scientific">Mycobacterium sp. (strain MCS)</name>
    <dbReference type="NCBI Taxonomy" id="164756"/>
    <lineage>
        <taxon>Bacteria</taxon>
        <taxon>Bacillati</taxon>
        <taxon>Actinomycetota</taxon>
        <taxon>Actinomycetes</taxon>
        <taxon>Mycobacteriales</taxon>
        <taxon>Mycobacteriaceae</taxon>
        <taxon>Mycobacterium</taxon>
    </lineage>
</organism>
<dbReference type="InterPro" id="IPR007353">
    <property type="entry name" value="DUF421"/>
</dbReference>
<reference evidence="10" key="1">
    <citation type="submission" date="2006-06" db="EMBL/GenBank/DDBJ databases">
        <title>Complete sequence of chromosome of Mycobacterium sp. MCS.</title>
        <authorList>
            <consortium name="US DOE Joint Genome Institute"/>
            <person name="Copeland A."/>
            <person name="Lucas S."/>
            <person name="Lapidus A."/>
            <person name="Barry K."/>
            <person name="Detter J.C."/>
            <person name="Glavina del Rio T."/>
            <person name="Hammon N."/>
            <person name="Israni S."/>
            <person name="Dalin E."/>
            <person name="Tice H."/>
            <person name="Pitluck S."/>
            <person name="Martinez M."/>
            <person name="Schmutz J."/>
            <person name="Larimer F."/>
            <person name="Land M."/>
            <person name="Hauser L."/>
            <person name="Kyrpides N."/>
            <person name="Kim E."/>
            <person name="Miller C.D."/>
            <person name="Hughes J.E."/>
            <person name="Anderson A.J."/>
            <person name="Sims R.C."/>
            <person name="Richardson P."/>
        </authorList>
    </citation>
    <scope>NUCLEOTIDE SEQUENCE [LARGE SCALE GENOMIC DNA]</scope>
    <source>
        <strain evidence="10">MCS</strain>
    </source>
</reference>
<feature type="transmembrane region" description="Helical" evidence="7">
    <location>
        <begin position="68"/>
        <end position="88"/>
    </location>
</feature>
<feature type="transmembrane region" description="Helical" evidence="7">
    <location>
        <begin position="41"/>
        <end position="62"/>
    </location>
</feature>